<reference evidence="2" key="1">
    <citation type="journal article" date="2023" name="Mol. Ecol. Resour.">
        <title>Chromosome-level genome assembly of a triploid poplar Populus alba 'Berolinensis'.</title>
        <authorList>
            <person name="Chen S."/>
            <person name="Yu Y."/>
            <person name="Wang X."/>
            <person name="Wang S."/>
            <person name="Zhang T."/>
            <person name="Zhou Y."/>
            <person name="He R."/>
            <person name="Meng N."/>
            <person name="Wang Y."/>
            <person name="Liu W."/>
            <person name="Liu Z."/>
            <person name="Liu J."/>
            <person name="Guo Q."/>
            <person name="Huang H."/>
            <person name="Sederoff R.R."/>
            <person name="Wang G."/>
            <person name="Qu G."/>
            <person name="Chen S."/>
        </authorList>
    </citation>
    <scope>NUCLEOTIDE SEQUENCE</scope>
    <source>
        <strain evidence="2">SC-2020</strain>
    </source>
</reference>
<dbReference type="InterPro" id="IPR001623">
    <property type="entry name" value="DnaJ_domain"/>
</dbReference>
<comment type="caution">
    <text evidence="2">The sequence shown here is derived from an EMBL/GenBank/DDBJ whole genome shotgun (WGS) entry which is preliminary data.</text>
</comment>
<accession>A0AAD6QUB9</accession>
<dbReference type="AlphaFoldDB" id="A0AAD6QUB9"/>
<sequence>MSGATLFTVVNGRVELFVQGICFTGQMNARFDEIKKAYRSMALQYHPDACTPSARSEESTKRFVEQ</sequence>
<evidence type="ECO:0000313" key="3">
    <source>
        <dbReference type="Proteomes" id="UP001164929"/>
    </source>
</evidence>
<gene>
    <name evidence="2" type="ORF">NC653_013270</name>
</gene>
<dbReference type="InterPro" id="IPR053232">
    <property type="entry name" value="DnaJ_C/III_chloroplastic"/>
</dbReference>
<proteinExistence type="predicted"/>
<evidence type="ECO:0000259" key="1">
    <source>
        <dbReference type="Pfam" id="PF00226"/>
    </source>
</evidence>
<dbReference type="GO" id="GO:0009507">
    <property type="term" value="C:chloroplast"/>
    <property type="evidence" value="ECO:0007669"/>
    <property type="project" value="TreeGrafter"/>
</dbReference>
<dbReference type="EMBL" id="JAQIZT010000005">
    <property type="protein sequence ID" value="KAJ6996611.1"/>
    <property type="molecule type" value="Genomic_DNA"/>
</dbReference>
<evidence type="ECO:0000313" key="2">
    <source>
        <dbReference type="EMBL" id="KAJ6996611.1"/>
    </source>
</evidence>
<dbReference type="CDD" id="cd06257">
    <property type="entry name" value="DnaJ"/>
    <property type="match status" value="1"/>
</dbReference>
<name>A0AAD6QUB9_9ROSI</name>
<dbReference type="PANTHER" id="PTHR45090:SF3">
    <property type="entry name" value="OS09G0368800 PROTEIN"/>
    <property type="match status" value="1"/>
</dbReference>
<dbReference type="SUPFAM" id="SSF46565">
    <property type="entry name" value="Chaperone J-domain"/>
    <property type="match status" value="1"/>
</dbReference>
<keyword evidence="3" id="KW-1185">Reference proteome</keyword>
<dbReference type="Proteomes" id="UP001164929">
    <property type="component" value="Chromosome 5"/>
</dbReference>
<protein>
    <recommendedName>
        <fullName evidence="1">J domain-containing protein</fullName>
    </recommendedName>
</protein>
<organism evidence="2 3">
    <name type="scientific">Populus alba x Populus x berolinensis</name>
    <dbReference type="NCBI Taxonomy" id="444605"/>
    <lineage>
        <taxon>Eukaryota</taxon>
        <taxon>Viridiplantae</taxon>
        <taxon>Streptophyta</taxon>
        <taxon>Embryophyta</taxon>
        <taxon>Tracheophyta</taxon>
        <taxon>Spermatophyta</taxon>
        <taxon>Magnoliopsida</taxon>
        <taxon>eudicotyledons</taxon>
        <taxon>Gunneridae</taxon>
        <taxon>Pentapetalae</taxon>
        <taxon>rosids</taxon>
        <taxon>fabids</taxon>
        <taxon>Malpighiales</taxon>
        <taxon>Salicaceae</taxon>
        <taxon>Saliceae</taxon>
        <taxon>Populus</taxon>
    </lineage>
</organism>
<dbReference type="Gene3D" id="1.10.287.110">
    <property type="entry name" value="DnaJ domain"/>
    <property type="match status" value="1"/>
</dbReference>
<dbReference type="PANTHER" id="PTHR45090">
    <property type="entry name" value="CHAPERONE PROTEIN DNAJ 20 CHLOROPLASTIC"/>
    <property type="match status" value="1"/>
</dbReference>
<feature type="domain" description="J" evidence="1">
    <location>
        <begin position="28"/>
        <end position="63"/>
    </location>
</feature>
<dbReference type="Pfam" id="PF00226">
    <property type="entry name" value="DnaJ"/>
    <property type="match status" value="1"/>
</dbReference>
<dbReference type="InterPro" id="IPR036869">
    <property type="entry name" value="J_dom_sf"/>
</dbReference>